<gene>
    <name evidence="1" type="ORF">V865_001754</name>
</gene>
<dbReference type="GeneID" id="91100558"/>
<name>A0AAX4KE84_9TREE</name>
<protein>
    <recommendedName>
        <fullName evidence="3">F-box domain-containing protein</fullName>
    </recommendedName>
</protein>
<accession>A0AAX4KE84</accession>
<keyword evidence="2" id="KW-1185">Reference proteome</keyword>
<dbReference type="Proteomes" id="UP001358614">
    <property type="component" value="Chromosome 1"/>
</dbReference>
<organism evidence="1 2">
    <name type="scientific">Kwoniella europaea PYCC6329</name>
    <dbReference type="NCBI Taxonomy" id="1423913"/>
    <lineage>
        <taxon>Eukaryota</taxon>
        <taxon>Fungi</taxon>
        <taxon>Dikarya</taxon>
        <taxon>Basidiomycota</taxon>
        <taxon>Agaricomycotina</taxon>
        <taxon>Tremellomycetes</taxon>
        <taxon>Tremellales</taxon>
        <taxon>Cryptococcaceae</taxon>
        <taxon>Kwoniella</taxon>
    </lineage>
</organism>
<dbReference type="EMBL" id="CP144089">
    <property type="protein sequence ID" value="WWD03698.1"/>
    <property type="molecule type" value="Genomic_DNA"/>
</dbReference>
<sequence length="251" mass="29380">MPKSLLDLTDELLQHVAFYLHTDNFIPLPSFHPHHFNWASEIDPQVQLDYLSYRSTCMRVKELYPPKDLHVVLKKWDRLIEWTERAPSSILVGVRRLVLDVPPKVSMSLHTAWPILTRFLELLTNLEELILLQTPLCPHKHKVAPHYVRLFLNEVPIYTRDFLPRLKSFSISVRCDYCHEKLEHMFIPAIPLISTLKTSGFFLVEGADAEWSDFHDDTTMPLKTIYTKVCHNYLYESLPHCVHHCGSTRLT</sequence>
<dbReference type="KEGG" id="ker:91100558"/>
<evidence type="ECO:0000313" key="2">
    <source>
        <dbReference type="Proteomes" id="UP001358614"/>
    </source>
</evidence>
<evidence type="ECO:0008006" key="3">
    <source>
        <dbReference type="Google" id="ProtNLM"/>
    </source>
</evidence>
<evidence type="ECO:0000313" key="1">
    <source>
        <dbReference type="EMBL" id="WWD03698.1"/>
    </source>
</evidence>
<proteinExistence type="predicted"/>
<dbReference type="AlphaFoldDB" id="A0AAX4KE84"/>
<dbReference type="RefSeq" id="XP_066081665.1">
    <property type="nucleotide sequence ID" value="XM_066225568.1"/>
</dbReference>
<reference evidence="1 2" key="1">
    <citation type="submission" date="2024-01" db="EMBL/GenBank/DDBJ databases">
        <title>Comparative genomics of Cryptococcus and Kwoniella reveals pathogenesis evolution and contrasting modes of karyotype evolution via chromosome fusion or intercentromeric recombination.</title>
        <authorList>
            <person name="Coelho M.A."/>
            <person name="David-Palma M."/>
            <person name="Shea T."/>
            <person name="Bowers K."/>
            <person name="McGinley-Smith S."/>
            <person name="Mohammad A.W."/>
            <person name="Gnirke A."/>
            <person name="Yurkov A.M."/>
            <person name="Nowrousian M."/>
            <person name="Sun S."/>
            <person name="Cuomo C.A."/>
            <person name="Heitman J."/>
        </authorList>
    </citation>
    <scope>NUCLEOTIDE SEQUENCE [LARGE SCALE GENOMIC DNA]</scope>
    <source>
        <strain evidence="1 2">PYCC6329</strain>
    </source>
</reference>